<dbReference type="EMBL" id="AP022596">
    <property type="protein sequence ID" value="BBY62667.1"/>
    <property type="molecule type" value="Genomic_DNA"/>
</dbReference>
<keyword evidence="4" id="KW-1185">Reference proteome</keyword>
<evidence type="ECO:0000313" key="3">
    <source>
        <dbReference type="EMBL" id="BBY62667.1"/>
    </source>
</evidence>
<dbReference type="InterPro" id="IPR003399">
    <property type="entry name" value="Mce/MlaD"/>
</dbReference>
<feature type="domain" description="Mce/MlaD" evidence="2">
    <location>
        <begin position="37"/>
        <end position="111"/>
    </location>
</feature>
<evidence type="ECO:0000256" key="1">
    <source>
        <dbReference type="SAM" id="SignalP"/>
    </source>
</evidence>
<feature type="signal peptide" evidence="1">
    <location>
        <begin position="1"/>
        <end position="22"/>
    </location>
</feature>
<reference evidence="3 4" key="1">
    <citation type="journal article" date="2019" name="Emerg. Microbes Infect.">
        <title>Comprehensive subspecies identification of 175 nontuberculous mycobacteria species based on 7547 genomic profiles.</title>
        <authorList>
            <person name="Matsumoto Y."/>
            <person name="Kinjo T."/>
            <person name="Motooka D."/>
            <person name="Nabeya D."/>
            <person name="Jung N."/>
            <person name="Uechi K."/>
            <person name="Horii T."/>
            <person name="Iida T."/>
            <person name="Fujita J."/>
            <person name="Nakamura S."/>
        </authorList>
    </citation>
    <scope>NUCLEOTIDE SEQUENCE [LARGE SCALE GENOMIC DNA]</scope>
    <source>
        <strain evidence="3 4">JCM 30396</strain>
    </source>
</reference>
<dbReference type="PANTHER" id="PTHR33371">
    <property type="entry name" value="INTERMEMBRANE PHOSPHOLIPID TRANSPORT SYSTEM BINDING PROTEIN MLAD-RELATED"/>
    <property type="match status" value="1"/>
</dbReference>
<dbReference type="RefSeq" id="WP_179968480.1">
    <property type="nucleotide sequence ID" value="NZ_AP022596.1"/>
</dbReference>
<dbReference type="PANTHER" id="PTHR33371:SF15">
    <property type="entry name" value="LIPOPROTEIN LPRN"/>
    <property type="match status" value="1"/>
</dbReference>
<dbReference type="PROSITE" id="PS51257">
    <property type="entry name" value="PROKAR_LIPOPROTEIN"/>
    <property type="match status" value="1"/>
</dbReference>
<gene>
    <name evidence="3" type="ORF">MHEL_09100</name>
</gene>
<name>A0A7I7T045_9MYCO</name>
<evidence type="ECO:0000259" key="2">
    <source>
        <dbReference type="Pfam" id="PF02470"/>
    </source>
</evidence>
<dbReference type="Pfam" id="PF02470">
    <property type="entry name" value="MlaD"/>
    <property type="match status" value="1"/>
</dbReference>
<feature type="chain" id="PRO_5029833874" description="Mce/MlaD domain-containing protein" evidence="1">
    <location>
        <begin position="23"/>
        <end position="335"/>
    </location>
</feature>
<organism evidence="3 4">
    <name type="scientific">Mycolicibacterium helvum</name>
    <dbReference type="NCBI Taxonomy" id="1534349"/>
    <lineage>
        <taxon>Bacteria</taxon>
        <taxon>Bacillati</taxon>
        <taxon>Actinomycetota</taxon>
        <taxon>Actinomycetes</taxon>
        <taxon>Mycobacteriales</taxon>
        <taxon>Mycobacteriaceae</taxon>
        <taxon>Mycolicibacterium</taxon>
    </lineage>
</organism>
<dbReference type="Proteomes" id="UP000467148">
    <property type="component" value="Chromosome"/>
</dbReference>
<dbReference type="KEGG" id="mhev:MHEL_09100"/>
<sequence length="335" mass="35862">MKRVARVLAVCLCAGILCSCSAITVNDLPQPGNAYGDGYPVTMEFANVLNLPDRAKVVMDGTTIGIVDDIKIGPRSVDVKAQIDKSVRIPADAHAILQQATVLGDIYVAITRADQTAADQTGAGPSLPPGGRIALAQTTSPPQLEDTIANLANFVSSGSIQRIQNTIIGVNNVTPERSEQVRAIASRVATDLRDLSDNVDTVDHWLDGVAGTGQVLATHVPKLQYWFSPDGMTQWERMAVVSAANGVLIPSVGSIYTGGYWLVPMLESLGVAVGAVQKSKWAIEGEYRPWRDLFQEAFLPQDKYPAMNIVSVQTANGRDITNNVQDVLRMLGAIP</sequence>
<dbReference type="GO" id="GO:0005576">
    <property type="term" value="C:extracellular region"/>
    <property type="evidence" value="ECO:0007669"/>
    <property type="project" value="TreeGrafter"/>
</dbReference>
<protein>
    <recommendedName>
        <fullName evidence="2">Mce/MlaD domain-containing protein</fullName>
    </recommendedName>
</protein>
<proteinExistence type="predicted"/>
<dbReference type="AlphaFoldDB" id="A0A7I7T045"/>
<keyword evidence="1" id="KW-0732">Signal</keyword>
<evidence type="ECO:0000313" key="4">
    <source>
        <dbReference type="Proteomes" id="UP000467148"/>
    </source>
</evidence>
<accession>A0A7I7T045</accession>
<dbReference type="InterPro" id="IPR052336">
    <property type="entry name" value="MlaD_Phospholipid_Transporter"/>
</dbReference>